<dbReference type="PIRSF" id="PIRSF033271">
    <property type="entry name" value="UCP033271"/>
    <property type="match status" value="1"/>
</dbReference>
<gene>
    <name evidence="3" type="ORF">SAMN05421874_101303</name>
</gene>
<reference evidence="3 4" key="1">
    <citation type="submission" date="2016-10" db="EMBL/GenBank/DDBJ databases">
        <authorList>
            <person name="de Groot N.N."/>
        </authorList>
    </citation>
    <scope>NUCLEOTIDE SEQUENCE [LARGE SCALE GENOMIC DNA]</scope>
    <source>
        <strain evidence="3 4">CGMCC 4.5681</strain>
    </source>
</reference>
<keyword evidence="4" id="KW-1185">Reference proteome</keyword>
<evidence type="ECO:0000259" key="2">
    <source>
        <dbReference type="Pfam" id="PF23189"/>
    </source>
</evidence>
<dbReference type="InterPro" id="IPR056778">
    <property type="entry name" value="UPF0261_C"/>
</dbReference>
<dbReference type="Gene3D" id="3.40.50.12020">
    <property type="entry name" value="Uncharacterised protein family UPF0261, NN domain"/>
    <property type="match status" value="1"/>
</dbReference>
<dbReference type="Pfam" id="PF23189">
    <property type="entry name" value="UPF0261_C"/>
    <property type="match status" value="1"/>
</dbReference>
<dbReference type="PANTHER" id="PTHR31862">
    <property type="entry name" value="UPF0261 DOMAIN PROTEIN (AFU_ORTHOLOGUE AFUA_1G10120)"/>
    <property type="match status" value="1"/>
</dbReference>
<feature type="domain" description="UPF0261" evidence="1">
    <location>
        <begin position="2"/>
        <end position="176"/>
    </location>
</feature>
<proteinExistence type="predicted"/>
<dbReference type="InterPro" id="IPR044122">
    <property type="entry name" value="UPF0261_N"/>
</dbReference>
<evidence type="ECO:0000313" key="3">
    <source>
        <dbReference type="EMBL" id="SDJ28223.1"/>
    </source>
</evidence>
<dbReference type="Gene3D" id="3.40.50.12030">
    <property type="entry name" value="Uncharacterised protein family UPF0261, NC domain"/>
    <property type="match status" value="1"/>
</dbReference>
<dbReference type="STRING" id="683260.SAMN05421874_101303"/>
<evidence type="ECO:0000313" key="4">
    <source>
        <dbReference type="Proteomes" id="UP000198683"/>
    </source>
</evidence>
<evidence type="ECO:0000259" key="1">
    <source>
        <dbReference type="Pfam" id="PF06792"/>
    </source>
</evidence>
<dbReference type="AlphaFoldDB" id="A0A1G8SGD4"/>
<dbReference type="InterPro" id="IPR051353">
    <property type="entry name" value="Tobamovirus_resist_UPF0261"/>
</dbReference>
<dbReference type="NCBIfam" id="NF002674">
    <property type="entry name" value="PRK02399.1-2"/>
    <property type="match status" value="1"/>
</dbReference>
<sequence>MAVLLLGTFDTKGGEYAYVRDLVAAAGQDVVLVDVGVMGGGTLAADVGPEAVAAAGGADLEQLRRSGDRGAALRAMADGAAAVTRDLHARGQVSGMLALGGSGGSSVAAAAMRVLPVGLPKVLVSTMAAGDVSAYVGQSDVTLMYSVVDIAGLNSISRQILGNAAAAVAAMSAAHEQRRAAGPPSGDRPLVAATMFGVTTPAVDAARARLEELGYEVLVFHATGSGGRAMEALAAAGHFAGVLDLTTTEIADELVGGVLTAGPDRLTAAGAAGVPQVVSLGAVDMVNFGPLDTVPGRFRDRRLLVHNPTVTLMRTTPAECAEIGRTIGTKLAAATGPVALLVPRGGVSAVDVEGGPFHDPDADAACFEAVLSAVAGSDVQVTVYEQDINDPGFAVAAADLLNELIRGAVAPVPTQRGSV</sequence>
<dbReference type="PANTHER" id="PTHR31862:SF1">
    <property type="entry name" value="UPF0261 DOMAIN PROTEIN (AFU_ORTHOLOGUE AFUA_1G10120)"/>
    <property type="match status" value="1"/>
</dbReference>
<name>A0A1G8SGD4_9ACTN</name>
<dbReference type="EMBL" id="FNFB01000001">
    <property type="protein sequence ID" value="SDJ28223.1"/>
    <property type="molecule type" value="Genomic_DNA"/>
</dbReference>
<feature type="domain" description="UPF0261" evidence="2">
    <location>
        <begin position="188"/>
        <end position="404"/>
    </location>
</feature>
<dbReference type="Proteomes" id="UP000198683">
    <property type="component" value="Unassembled WGS sequence"/>
</dbReference>
<organism evidence="3 4">
    <name type="scientific">Nonomuraea maritima</name>
    <dbReference type="NCBI Taxonomy" id="683260"/>
    <lineage>
        <taxon>Bacteria</taxon>
        <taxon>Bacillati</taxon>
        <taxon>Actinomycetota</taxon>
        <taxon>Actinomycetes</taxon>
        <taxon>Streptosporangiales</taxon>
        <taxon>Streptosporangiaceae</taxon>
        <taxon>Nonomuraea</taxon>
    </lineage>
</organism>
<dbReference type="InterPro" id="IPR008322">
    <property type="entry name" value="UPF0261"/>
</dbReference>
<protein>
    <submittedName>
        <fullName evidence="3">Uncharacterized protein, UPF0261 family</fullName>
    </submittedName>
</protein>
<accession>A0A1G8SGD4</accession>
<dbReference type="Pfam" id="PF06792">
    <property type="entry name" value="UPF0261"/>
    <property type="match status" value="1"/>
</dbReference>
<dbReference type="CDD" id="cd15488">
    <property type="entry name" value="Tm-1-like"/>
    <property type="match status" value="1"/>
</dbReference>
<dbReference type="RefSeq" id="WP_090758730.1">
    <property type="nucleotide sequence ID" value="NZ_FNFB01000001.1"/>
</dbReference>
<dbReference type="OrthoDB" id="9776369at2"/>